<dbReference type="InterPro" id="IPR036873">
    <property type="entry name" value="Rhodanese-like_dom_sf"/>
</dbReference>
<keyword evidence="1" id="KW-0472">Membrane</keyword>
<keyword evidence="1" id="KW-1133">Transmembrane helix</keyword>
<dbReference type="WBParaSite" id="nRc.2.0.1.t23182-RA">
    <property type="protein sequence ID" value="nRc.2.0.1.t23182-RA"/>
    <property type="gene ID" value="nRc.2.0.1.g23182"/>
</dbReference>
<dbReference type="Gene3D" id="3.40.250.10">
    <property type="entry name" value="Rhodanese-like domain"/>
    <property type="match status" value="1"/>
</dbReference>
<dbReference type="Proteomes" id="UP000887565">
    <property type="component" value="Unplaced"/>
</dbReference>
<protein>
    <submittedName>
        <fullName evidence="3">Uncharacterized protein</fullName>
    </submittedName>
</protein>
<name>A0A915JAK2_ROMCU</name>
<accession>A0A915JAK2</accession>
<keyword evidence="2" id="KW-1185">Reference proteome</keyword>
<reference evidence="3" key="1">
    <citation type="submission" date="2022-11" db="UniProtKB">
        <authorList>
            <consortium name="WormBaseParasite"/>
        </authorList>
    </citation>
    <scope>IDENTIFICATION</scope>
</reference>
<keyword evidence="1" id="KW-0812">Transmembrane</keyword>
<evidence type="ECO:0000313" key="2">
    <source>
        <dbReference type="Proteomes" id="UP000887565"/>
    </source>
</evidence>
<dbReference type="AlphaFoldDB" id="A0A915JAK2"/>
<evidence type="ECO:0000256" key="1">
    <source>
        <dbReference type="SAM" id="Phobius"/>
    </source>
</evidence>
<sequence>MLLVTKDLKSYGYEAKLEMRSGDTRHHIPPDYYPERNLYHNFTYEENRKNDSFWRTPCMWTLACVVCLLVVALAIFLIIFFTWGPVFSVKYNVENVEKESTNFRKAFLETDPNEIAVPPSNANSTIKIIHPKIIDIDQKYTTVLHFDLDLPSFVLNALKTGEPKICILDTSYALTASGESPTKSNYETYLKEHLPFAKFFDINKVVKYTDNGVAQLTHPLQFQDYCRSGVLFGSVGALIWASLAVEYPPSCDSP</sequence>
<feature type="transmembrane region" description="Helical" evidence="1">
    <location>
        <begin position="58"/>
        <end position="83"/>
    </location>
</feature>
<proteinExistence type="predicted"/>
<evidence type="ECO:0000313" key="3">
    <source>
        <dbReference type="WBParaSite" id="nRc.2.0.1.t23182-RA"/>
    </source>
</evidence>
<organism evidence="2 3">
    <name type="scientific">Romanomermis culicivorax</name>
    <name type="common">Nematode worm</name>
    <dbReference type="NCBI Taxonomy" id="13658"/>
    <lineage>
        <taxon>Eukaryota</taxon>
        <taxon>Metazoa</taxon>
        <taxon>Ecdysozoa</taxon>
        <taxon>Nematoda</taxon>
        <taxon>Enoplea</taxon>
        <taxon>Dorylaimia</taxon>
        <taxon>Mermithida</taxon>
        <taxon>Mermithoidea</taxon>
        <taxon>Mermithidae</taxon>
        <taxon>Romanomermis</taxon>
    </lineage>
</organism>